<accession>A0A448XF56</accession>
<sequence>MFVNNLIAFAFFSQCEHESQELVAEVNELTSRVEEADGNFTLQNESLKRRDAEIARMRQEMEQIRKLSDENIEALRRRHQNQISEFTAERDALIRAKHNIGSPLLQIVDNEFSVKKFPKGYNRRAEKDRSEMASQLEKSFSEVEQSEKARVCWTRYC</sequence>
<evidence type="ECO:0000313" key="2">
    <source>
        <dbReference type="EMBL" id="VEL35296.1"/>
    </source>
</evidence>
<keyword evidence="3" id="KW-1185">Reference proteome</keyword>
<evidence type="ECO:0000313" key="3">
    <source>
        <dbReference type="Proteomes" id="UP000784294"/>
    </source>
</evidence>
<dbReference type="EMBL" id="CAAALY010249503">
    <property type="protein sequence ID" value="VEL35296.1"/>
    <property type="molecule type" value="Genomic_DNA"/>
</dbReference>
<evidence type="ECO:0000256" key="1">
    <source>
        <dbReference type="SAM" id="Coils"/>
    </source>
</evidence>
<dbReference type="AlphaFoldDB" id="A0A448XF56"/>
<evidence type="ECO:0008006" key="4">
    <source>
        <dbReference type="Google" id="ProtNLM"/>
    </source>
</evidence>
<feature type="coiled-coil region" evidence="1">
    <location>
        <begin position="19"/>
        <end position="96"/>
    </location>
</feature>
<name>A0A448XF56_9PLAT</name>
<organism evidence="2 3">
    <name type="scientific">Protopolystoma xenopodis</name>
    <dbReference type="NCBI Taxonomy" id="117903"/>
    <lineage>
        <taxon>Eukaryota</taxon>
        <taxon>Metazoa</taxon>
        <taxon>Spiralia</taxon>
        <taxon>Lophotrochozoa</taxon>
        <taxon>Platyhelminthes</taxon>
        <taxon>Monogenea</taxon>
        <taxon>Polyopisthocotylea</taxon>
        <taxon>Polystomatidea</taxon>
        <taxon>Polystomatidae</taxon>
        <taxon>Protopolystoma</taxon>
    </lineage>
</organism>
<protein>
    <recommendedName>
        <fullName evidence="4">Myosin tail domain-containing protein</fullName>
    </recommendedName>
</protein>
<keyword evidence="1" id="KW-0175">Coiled coil</keyword>
<dbReference type="Proteomes" id="UP000784294">
    <property type="component" value="Unassembled WGS sequence"/>
</dbReference>
<proteinExistence type="predicted"/>
<reference evidence="2" key="1">
    <citation type="submission" date="2018-11" db="EMBL/GenBank/DDBJ databases">
        <authorList>
            <consortium name="Pathogen Informatics"/>
        </authorList>
    </citation>
    <scope>NUCLEOTIDE SEQUENCE</scope>
</reference>
<gene>
    <name evidence="2" type="ORF">PXEA_LOCUS28736</name>
</gene>
<comment type="caution">
    <text evidence="2">The sequence shown here is derived from an EMBL/GenBank/DDBJ whole genome shotgun (WGS) entry which is preliminary data.</text>
</comment>